<evidence type="ECO:0000259" key="7">
    <source>
        <dbReference type="Pfam" id="PF08281"/>
    </source>
</evidence>
<dbReference type="Pfam" id="PF04542">
    <property type="entry name" value="Sigma70_r2"/>
    <property type="match status" value="1"/>
</dbReference>
<dbReference type="EMBL" id="FZMO01000334">
    <property type="protein sequence ID" value="SNQ50060.1"/>
    <property type="molecule type" value="Genomic_DNA"/>
</dbReference>
<evidence type="ECO:0000256" key="5">
    <source>
        <dbReference type="SAM" id="MobiDB-lite"/>
    </source>
</evidence>
<feature type="region of interest" description="Disordered" evidence="5">
    <location>
        <begin position="1"/>
        <end position="82"/>
    </location>
</feature>
<dbReference type="SUPFAM" id="SSF88946">
    <property type="entry name" value="Sigma2 domain of RNA polymerase sigma factors"/>
    <property type="match status" value="1"/>
</dbReference>
<proteinExistence type="inferred from homology"/>
<dbReference type="CDD" id="cd06171">
    <property type="entry name" value="Sigma70_r4"/>
    <property type="match status" value="1"/>
</dbReference>
<evidence type="ECO:0000256" key="1">
    <source>
        <dbReference type="ARBA" id="ARBA00010641"/>
    </source>
</evidence>
<dbReference type="InterPro" id="IPR013249">
    <property type="entry name" value="RNA_pol_sigma70_r4_t2"/>
</dbReference>
<dbReference type="InterPro" id="IPR013324">
    <property type="entry name" value="RNA_pol_sigma_r3/r4-like"/>
</dbReference>
<dbReference type="GO" id="GO:0003677">
    <property type="term" value="F:DNA binding"/>
    <property type="evidence" value="ECO:0007669"/>
    <property type="project" value="InterPro"/>
</dbReference>
<dbReference type="AlphaFoldDB" id="A0A2I2KWN2"/>
<dbReference type="PANTHER" id="PTHR43133:SF57">
    <property type="entry name" value="RNA POLYMERASE SIGMA-70 FACTOR"/>
    <property type="match status" value="1"/>
</dbReference>
<sequence length="269" mass="28406">MLAARPTAVASRPVASATVVEPAGAPGAGPTTPGGRTRPLRPAGSSSDEGTVDGARLPGTAAPAGLTGLTDATDPTGAATGHDPERVALVARARQGDADAFGLLYDHYAGLVFRYAQYRLDDPAAAEDVVSETFLRAFRTIGAFRWQGRDIGAWFITIARNLMVDQARSARRRFEIPTADILAAADGATTHAVPSPEESILTGLTHRALLDAMHRLRPEQRECVALRFLEGLSVRETALAMERNEGAVRALQLRALRSLARILPAAGPS</sequence>
<evidence type="ECO:0000256" key="3">
    <source>
        <dbReference type="ARBA" id="ARBA00023082"/>
    </source>
</evidence>
<evidence type="ECO:0000259" key="6">
    <source>
        <dbReference type="Pfam" id="PF04542"/>
    </source>
</evidence>
<name>A0A2I2KWN2_9ACTN</name>
<reference evidence="8 9" key="1">
    <citation type="submission" date="2017-06" db="EMBL/GenBank/DDBJ databases">
        <authorList>
            <person name="Kim H.J."/>
            <person name="Triplett B.A."/>
        </authorList>
    </citation>
    <scope>NUCLEOTIDE SEQUENCE [LARGE SCALE GENOMIC DNA]</scope>
    <source>
        <strain evidence="8">FRACA_ARgP5</strain>
    </source>
</reference>
<dbReference type="GO" id="GO:0006352">
    <property type="term" value="P:DNA-templated transcription initiation"/>
    <property type="evidence" value="ECO:0007669"/>
    <property type="project" value="InterPro"/>
</dbReference>
<keyword evidence="9" id="KW-1185">Reference proteome</keyword>
<dbReference type="RefSeq" id="WP_243407846.1">
    <property type="nucleotide sequence ID" value="NZ_FZMO01000334.1"/>
</dbReference>
<dbReference type="SUPFAM" id="SSF88659">
    <property type="entry name" value="Sigma3 and sigma4 domains of RNA polymerase sigma factors"/>
    <property type="match status" value="1"/>
</dbReference>
<feature type="domain" description="RNA polymerase sigma factor 70 region 4 type 2" evidence="7">
    <location>
        <begin position="207"/>
        <end position="259"/>
    </location>
</feature>
<dbReference type="Gene3D" id="1.10.1740.10">
    <property type="match status" value="1"/>
</dbReference>
<comment type="similarity">
    <text evidence="1">Belongs to the sigma-70 factor family. ECF subfamily.</text>
</comment>
<dbReference type="Pfam" id="PF08281">
    <property type="entry name" value="Sigma70_r4_2"/>
    <property type="match status" value="1"/>
</dbReference>
<dbReference type="InterPro" id="IPR039425">
    <property type="entry name" value="RNA_pol_sigma-70-like"/>
</dbReference>
<protein>
    <submittedName>
        <fullName evidence="8">Putative RNA polymerase ECF-subfamily sigma factor</fullName>
    </submittedName>
</protein>
<dbReference type="PANTHER" id="PTHR43133">
    <property type="entry name" value="RNA POLYMERASE ECF-TYPE SIGMA FACTO"/>
    <property type="match status" value="1"/>
</dbReference>
<dbReference type="InterPro" id="IPR014284">
    <property type="entry name" value="RNA_pol_sigma-70_dom"/>
</dbReference>
<evidence type="ECO:0000313" key="8">
    <source>
        <dbReference type="EMBL" id="SNQ50060.1"/>
    </source>
</evidence>
<dbReference type="Gene3D" id="1.10.10.10">
    <property type="entry name" value="Winged helix-like DNA-binding domain superfamily/Winged helix DNA-binding domain"/>
    <property type="match status" value="1"/>
</dbReference>
<dbReference type="GO" id="GO:0016987">
    <property type="term" value="F:sigma factor activity"/>
    <property type="evidence" value="ECO:0007669"/>
    <property type="project" value="UniProtKB-KW"/>
</dbReference>
<organism evidence="8 9">
    <name type="scientific">Frankia canadensis</name>
    <dbReference type="NCBI Taxonomy" id="1836972"/>
    <lineage>
        <taxon>Bacteria</taxon>
        <taxon>Bacillati</taxon>
        <taxon>Actinomycetota</taxon>
        <taxon>Actinomycetes</taxon>
        <taxon>Frankiales</taxon>
        <taxon>Frankiaceae</taxon>
        <taxon>Frankia</taxon>
    </lineage>
</organism>
<keyword evidence="3" id="KW-0731">Sigma factor</keyword>
<evidence type="ECO:0000256" key="4">
    <source>
        <dbReference type="ARBA" id="ARBA00023163"/>
    </source>
</evidence>
<feature type="compositionally biased region" description="Low complexity" evidence="5">
    <location>
        <begin position="22"/>
        <end position="44"/>
    </location>
</feature>
<evidence type="ECO:0000256" key="2">
    <source>
        <dbReference type="ARBA" id="ARBA00023015"/>
    </source>
</evidence>
<accession>A0A2I2KWN2</accession>
<gene>
    <name evidence="8" type="ORF">FRACA_40088</name>
</gene>
<evidence type="ECO:0000313" key="9">
    <source>
        <dbReference type="Proteomes" id="UP000234331"/>
    </source>
</evidence>
<keyword evidence="2" id="KW-0805">Transcription regulation</keyword>
<dbReference type="InterPro" id="IPR036388">
    <property type="entry name" value="WH-like_DNA-bd_sf"/>
</dbReference>
<dbReference type="InterPro" id="IPR007627">
    <property type="entry name" value="RNA_pol_sigma70_r2"/>
</dbReference>
<keyword evidence="4" id="KW-0804">Transcription</keyword>
<dbReference type="Proteomes" id="UP000234331">
    <property type="component" value="Unassembled WGS sequence"/>
</dbReference>
<dbReference type="NCBIfam" id="TIGR02937">
    <property type="entry name" value="sigma70-ECF"/>
    <property type="match status" value="1"/>
</dbReference>
<feature type="domain" description="RNA polymerase sigma-70 region 2" evidence="6">
    <location>
        <begin position="104"/>
        <end position="173"/>
    </location>
</feature>
<dbReference type="InterPro" id="IPR013325">
    <property type="entry name" value="RNA_pol_sigma_r2"/>
</dbReference>
<feature type="compositionally biased region" description="Low complexity" evidence="5">
    <location>
        <begin position="65"/>
        <end position="81"/>
    </location>
</feature>